<organism evidence="1">
    <name type="scientific">Amphimedon queenslandica</name>
    <name type="common">Sponge</name>
    <dbReference type="NCBI Taxonomy" id="400682"/>
    <lineage>
        <taxon>Eukaryota</taxon>
        <taxon>Metazoa</taxon>
        <taxon>Porifera</taxon>
        <taxon>Demospongiae</taxon>
        <taxon>Heteroscleromorpha</taxon>
        <taxon>Haplosclerida</taxon>
        <taxon>Niphatidae</taxon>
        <taxon>Amphimedon</taxon>
    </lineage>
</organism>
<sequence length="57" mass="6143">LLVSPGQPLPLGEGSGDKPSKVVACWNVISAADHMTGCIHVLISRDRHTPRTWLPEV</sequence>
<evidence type="ECO:0000313" key="1">
    <source>
        <dbReference type="EnsemblMetazoa" id="Aqu2.1.05368_001"/>
    </source>
</evidence>
<accession>A0A1X7STG0</accession>
<dbReference type="AlphaFoldDB" id="A0A1X7STG0"/>
<reference evidence="1" key="1">
    <citation type="submission" date="2017-05" db="UniProtKB">
        <authorList>
            <consortium name="EnsemblMetazoa"/>
        </authorList>
    </citation>
    <scope>IDENTIFICATION</scope>
</reference>
<dbReference type="InParanoid" id="A0A1X7STG0"/>
<proteinExistence type="predicted"/>
<dbReference type="EnsemblMetazoa" id="Aqu2.1.05368_001">
    <property type="protein sequence ID" value="Aqu2.1.05368_001"/>
    <property type="gene ID" value="Aqu2.1.05368"/>
</dbReference>
<protein>
    <submittedName>
        <fullName evidence="1">Uncharacterized protein</fullName>
    </submittedName>
</protein>
<name>A0A1X7STG0_AMPQE</name>